<keyword evidence="3 6" id="KW-0812">Transmembrane</keyword>
<evidence type="ECO:0000256" key="3">
    <source>
        <dbReference type="ARBA" id="ARBA00022692"/>
    </source>
</evidence>
<dbReference type="Proteomes" id="UP000004728">
    <property type="component" value="Unassembled WGS sequence"/>
</dbReference>
<dbReference type="PROSITE" id="PS50850">
    <property type="entry name" value="MFS"/>
    <property type="match status" value="1"/>
</dbReference>
<dbReference type="Gene3D" id="1.20.1250.20">
    <property type="entry name" value="MFS general substrate transporter like domains"/>
    <property type="match status" value="1"/>
</dbReference>
<feature type="transmembrane region" description="Helical" evidence="6">
    <location>
        <begin position="377"/>
        <end position="397"/>
    </location>
</feature>
<dbReference type="EMBL" id="AEWJ01000041">
    <property type="protein sequence ID" value="EGD58441.1"/>
    <property type="molecule type" value="Genomic_DNA"/>
</dbReference>
<organism evidence="8 9">
    <name type="scientific">Novosphingobium nitrogenifigens DSM 19370</name>
    <dbReference type="NCBI Taxonomy" id="983920"/>
    <lineage>
        <taxon>Bacteria</taxon>
        <taxon>Pseudomonadati</taxon>
        <taxon>Pseudomonadota</taxon>
        <taxon>Alphaproteobacteria</taxon>
        <taxon>Sphingomonadales</taxon>
        <taxon>Sphingomonadaceae</taxon>
        <taxon>Novosphingobium</taxon>
    </lineage>
</organism>
<dbReference type="CDD" id="cd17328">
    <property type="entry name" value="MFS_spinster_like"/>
    <property type="match status" value="1"/>
</dbReference>
<protein>
    <submittedName>
        <fullName evidence="8">Membrane protein</fullName>
    </submittedName>
</protein>
<feature type="transmembrane region" description="Helical" evidence="6">
    <location>
        <begin position="417"/>
        <end position="436"/>
    </location>
</feature>
<dbReference type="InterPro" id="IPR011701">
    <property type="entry name" value="MFS"/>
</dbReference>
<feature type="transmembrane region" description="Helical" evidence="6">
    <location>
        <begin position="182"/>
        <end position="204"/>
    </location>
</feature>
<dbReference type="Pfam" id="PF07690">
    <property type="entry name" value="MFS_1"/>
    <property type="match status" value="1"/>
</dbReference>
<dbReference type="InterPro" id="IPR036259">
    <property type="entry name" value="MFS_trans_sf"/>
</dbReference>
<feature type="transmembrane region" description="Helical" evidence="6">
    <location>
        <begin position="342"/>
        <end position="365"/>
    </location>
</feature>
<dbReference type="STRING" id="983920.Y88_0496"/>
<dbReference type="OrthoDB" id="7442224at2"/>
<dbReference type="PANTHER" id="PTHR23505">
    <property type="entry name" value="SPINSTER"/>
    <property type="match status" value="1"/>
</dbReference>
<feature type="domain" description="Major facilitator superfamily (MFS) profile" evidence="7">
    <location>
        <begin position="29"/>
        <end position="441"/>
    </location>
</feature>
<comment type="caution">
    <text evidence="8">The sequence shown here is derived from an EMBL/GenBank/DDBJ whole genome shotgun (WGS) entry which is preliminary data.</text>
</comment>
<dbReference type="SUPFAM" id="SSF103473">
    <property type="entry name" value="MFS general substrate transporter"/>
    <property type="match status" value="1"/>
</dbReference>
<dbReference type="InterPro" id="IPR020846">
    <property type="entry name" value="MFS_dom"/>
</dbReference>
<dbReference type="GO" id="GO:0016020">
    <property type="term" value="C:membrane"/>
    <property type="evidence" value="ECO:0007669"/>
    <property type="project" value="UniProtKB-SubCell"/>
</dbReference>
<dbReference type="AlphaFoldDB" id="F1ZAF1"/>
<dbReference type="HOGENOM" id="CLU_001265_5_12_5"/>
<feature type="transmembrane region" description="Helical" evidence="6">
    <location>
        <begin position="63"/>
        <end position="84"/>
    </location>
</feature>
<dbReference type="GO" id="GO:0022857">
    <property type="term" value="F:transmembrane transporter activity"/>
    <property type="evidence" value="ECO:0007669"/>
    <property type="project" value="InterPro"/>
</dbReference>
<evidence type="ECO:0000256" key="1">
    <source>
        <dbReference type="ARBA" id="ARBA00004141"/>
    </source>
</evidence>
<feature type="transmembrane region" description="Helical" evidence="6">
    <location>
        <begin position="96"/>
        <end position="114"/>
    </location>
</feature>
<feature type="transmembrane region" description="Helical" evidence="6">
    <location>
        <begin position="24"/>
        <end position="42"/>
    </location>
</feature>
<dbReference type="InterPro" id="IPR044770">
    <property type="entry name" value="MFS_spinster-like"/>
</dbReference>
<reference evidence="8 9" key="1">
    <citation type="journal article" date="2012" name="J. Bacteriol.">
        <title>Draft Genome Sequence of Novosphingobium nitrogenifigens Y88T.</title>
        <authorList>
            <person name="Strabala T.J."/>
            <person name="Macdonald L."/>
            <person name="Liu V."/>
            <person name="Smit A.M."/>
        </authorList>
    </citation>
    <scope>NUCLEOTIDE SEQUENCE [LARGE SCALE GENOMIC DNA]</scope>
    <source>
        <strain evidence="8 9">DSM 19370</strain>
    </source>
</reference>
<sequence>MTHAKLPAAPSNGFSWAGLGAVGFRQWYVLALLSLVYALNIADRYVITTVMESIRLDLHLTDSAVALLTGVALAIFYVSIGIPISALADRYSRRNIIAAALVIWSALTVFTGLSRTFTQMLLARVGVGIGESGGTPPSTSMLADCFRARQRTIAMTIWTLGASLGAWLGADVAGRVADSFGWRAAFLAMGVPGLVLGIVIFVTVREPVRGAMDGDERRGTTAAVRRAERKVPLARTLKVILSQPATMHLMMGGAVTALWGWGLMWWTPTFLQRAYHLTAGQAGAILGPMHLIAGSAATIGTGLLMATGPMANPRRVLWMMAITVAVMTVPSFFVYWTHDLATAKLCLWIFIPAMYFYIGPSFGLLNNVVPPQMRATASAVTLLMANIANLVVAPQFVGFVSDHVAGQGGADANSLRFALLLLAPTGLWAAYHYWAAISRIEAEAERLAATEL</sequence>
<keyword evidence="2" id="KW-0813">Transport</keyword>
<evidence type="ECO:0000313" key="8">
    <source>
        <dbReference type="EMBL" id="EGD58441.1"/>
    </source>
</evidence>
<dbReference type="RefSeq" id="WP_008066793.1">
    <property type="nucleotide sequence ID" value="NZ_AQWK01000002.1"/>
</dbReference>
<dbReference type="eggNOG" id="COG2814">
    <property type="taxonomic scope" value="Bacteria"/>
</dbReference>
<accession>F1ZAF1</accession>
<keyword evidence="9" id="KW-1185">Reference proteome</keyword>
<feature type="transmembrane region" description="Helical" evidence="6">
    <location>
        <begin position="316"/>
        <end position="336"/>
    </location>
</feature>
<dbReference type="InParanoid" id="F1ZAF1"/>
<keyword evidence="4 6" id="KW-1133">Transmembrane helix</keyword>
<evidence type="ECO:0000256" key="6">
    <source>
        <dbReference type="SAM" id="Phobius"/>
    </source>
</evidence>
<evidence type="ECO:0000259" key="7">
    <source>
        <dbReference type="PROSITE" id="PS50850"/>
    </source>
</evidence>
<feature type="transmembrane region" description="Helical" evidence="6">
    <location>
        <begin position="285"/>
        <end position="304"/>
    </location>
</feature>
<proteinExistence type="predicted"/>
<name>F1ZAF1_9SPHN</name>
<dbReference type="PANTHER" id="PTHR23505:SF79">
    <property type="entry name" value="PROTEIN SPINSTER"/>
    <property type="match status" value="1"/>
</dbReference>
<evidence type="ECO:0000256" key="4">
    <source>
        <dbReference type="ARBA" id="ARBA00022989"/>
    </source>
</evidence>
<gene>
    <name evidence="8" type="ORF">Y88_0496</name>
</gene>
<feature type="transmembrane region" description="Helical" evidence="6">
    <location>
        <begin position="245"/>
        <end position="265"/>
    </location>
</feature>
<evidence type="ECO:0000256" key="5">
    <source>
        <dbReference type="ARBA" id="ARBA00023136"/>
    </source>
</evidence>
<keyword evidence="5 6" id="KW-0472">Membrane</keyword>
<feature type="transmembrane region" description="Helical" evidence="6">
    <location>
        <begin position="152"/>
        <end position="170"/>
    </location>
</feature>
<comment type="subcellular location">
    <subcellularLocation>
        <location evidence="1">Membrane</location>
        <topology evidence="1">Multi-pass membrane protein</topology>
    </subcellularLocation>
</comment>
<evidence type="ECO:0000256" key="2">
    <source>
        <dbReference type="ARBA" id="ARBA00022448"/>
    </source>
</evidence>
<evidence type="ECO:0000313" key="9">
    <source>
        <dbReference type="Proteomes" id="UP000004728"/>
    </source>
</evidence>